<sequence>MPDSLEEIVLIERIDLIARLTTGDERQKNDKEIALVWIAELVQQMARSYSEQKKIICNSDDSGFDDPTKRLK</sequence>
<gene>
    <name evidence="1" type="ORF">DA391_02510</name>
</gene>
<dbReference type="Proteomes" id="UP000240908">
    <property type="component" value="Chromosome"/>
</dbReference>
<name>A0ABM6UPC4_9GAMM</name>
<organism evidence="1 2">
    <name type="scientific">Yersinia massiliensis</name>
    <dbReference type="NCBI Taxonomy" id="419257"/>
    <lineage>
        <taxon>Bacteria</taxon>
        <taxon>Pseudomonadati</taxon>
        <taxon>Pseudomonadota</taxon>
        <taxon>Gammaproteobacteria</taxon>
        <taxon>Enterobacterales</taxon>
        <taxon>Yersiniaceae</taxon>
        <taxon>Yersinia</taxon>
    </lineage>
</organism>
<protein>
    <submittedName>
        <fullName evidence="1">Uncharacterized protein</fullName>
    </submittedName>
</protein>
<dbReference type="RefSeq" id="WP_050535841.1">
    <property type="nucleotide sequence ID" value="NZ_CABHYR010000013.1"/>
</dbReference>
<evidence type="ECO:0000313" key="1">
    <source>
        <dbReference type="EMBL" id="AVX36634.1"/>
    </source>
</evidence>
<evidence type="ECO:0000313" key="2">
    <source>
        <dbReference type="Proteomes" id="UP000240908"/>
    </source>
</evidence>
<reference evidence="2" key="1">
    <citation type="journal article" date="2018" name="Genome Announc.">
        <title>First complete genome sequence of Yersinia massiliensis.</title>
        <authorList>
            <person name="Thomas M.C."/>
            <person name="Arling V."/>
            <person name="Goji N."/>
            <person name="Janzen T.W."/>
            <person name="Duceppe M.-O."/>
            <person name="Mathews A."/>
            <person name="Carrillo C."/>
            <person name="Amoako K."/>
        </authorList>
    </citation>
    <scope>NUCLEOTIDE SEQUENCE [LARGE SCALE GENOMIC DNA]</scope>
    <source>
        <strain evidence="2">GTA</strain>
    </source>
</reference>
<keyword evidence="2" id="KW-1185">Reference proteome</keyword>
<accession>A0ABM6UPC4</accession>
<dbReference type="EMBL" id="CP028487">
    <property type="protein sequence ID" value="AVX36634.1"/>
    <property type="molecule type" value="Genomic_DNA"/>
</dbReference>
<proteinExistence type="predicted"/>